<dbReference type="NCBIfam" id="TIGR02937">
    <property type="entry name" value="sigma70-ECF"/>
    <property type="match status" value="1"/>
</dbReference>
<proteinExistence type="inferred from homology"/>
<keyword evidence="4" id="KW-0238">DNA-binding</keyword>
<evidence type="ECO:0000256" key="3">
    <source>
        <dbReference type="ARBA" id="ARBA00023082"/>
    </source>
</evidence>
<evidence type="ECO:0000256" key="2">
    <source>
        <dbReference type="ARBA" id="ARBA00023015"/>
    </source>
</evidence>
<dbReference type="GO" id="GO:0006352">
    <property type="term" value="P:DNA-templated transcription initiation"/>
    <property type="evidence" value="ECO:0007669"/>
    <property type="project" value="InterPro"/>
</dbReference>
<dbReference type="Gene3D" id="1.10.1740.10">
    <property type="match status" value="1"/>
</dbReference>
<dbReference type="PANTHER" id="PTHR43133:SF8">
    <property type="entry name" value="RNA POLYMERASE SIGMA FACTOR HI_1459-RELATED"/>
    <property type="match status" value="1"/>
</dbReference>
<dbReference type="Pfam" id="PF04542">
    <property type="entry name" value="Sigma70_r2"/>
    <property type="match status" value="1"/>
</dbReference>
<comment type="caution">
    <text evidence="7">The sequence shown here is derived from an EMBL/GenBank/DDBJ whole genome shotgun (WGS) entry which is preliminary data.</text>
</comment>
<evidence type="ECO:0000256" key="1">
    <source>
        <dbReference type="ARBA" id="ARBA00010641"/>
    </source>
</evidence>
<sequence length="198" mass="22253">MVTDVPPGEPLGLRGSLGRRLLEIYPAYIEQAPYALRRTFRISLVQGQDVAQEAFLRVARACVTGRAAPGERLMSYLLRAAHNMAVSTFRGERSVLVADAELTRLEERRSPAPAGDLRVLHELVVPAIEEMAPGSRRRIVELQARGLEDEEIAEVLGISLENLRVQRHKAVVELRRRLGRHCRPQRRKDTAMHGKGIR</sequence>
<dbReference type="InterPro" id="IPR007627">
    <property type="entry name" value="RNA_pol_sigma70_r2"/>
</dbReference>
<dbReference type="Proteomes" id="UP000636661">
    <property type="component" value="Unassembled WGS sequence"/>
</dbReference>
<keyword evidence="5" id="KW-0804">Transcription</keyword>
<dbReference type="InterPro" id="IPR039425">
    <property type="entry name" value="RNA_pol_sigma-70-like"/>
</dbReference>
<dbReference type="InterPro" id="IPR036388">
    <property type="entry name" value="WH-like_DNA-bd_sf"/>
</dbReference>
<dbReference type="GO" id="GO:0016987">
    <property type="term" value="F:sigma factor activity"/>
    <property type="evidence" value="ECO:0007669"/>
    <property type="project" value="UniProtKB-KW"/>
</dbReference>
<feature type="domain" description="RNA polymerase sigma-70 region 2" evidence="6">
    <location>
        <begin position="40"/>
        <end position="93"/>
    </location>
</feature>
<name>A0A918M574_9ACTN</name>
<evidence type="ECO:0000256" key="4">
    <source>
        <dbReference type="ARBA" id="ARBA00023125"/>
    </source>
</evidence>
<dbReference type="InterPro" id="IPR013324">
    <property type="entry name" value="RNA_pol_sigma_r3/r4-like"/>
</dbReference>
<accession>A0A918M574</accession>
<dbReference type="InterPro" id="IPR013325">
    <property type="entry name" value="RNA_pol_sigma_r2"/>
</dbReference>
<dbReference type="AlphaFoldDB" id="A0A918M574"/>
<keyword evidence="2" id="KW-0805">Transcription regulation</keyword>
<dbReference type="GO" id="GO:0003677">
    <property type="term" value="F:DNA binding"/>
    <property type="evidence" value="ECO:0007669"/>
    <property type="project" value="UniProtKB-KW"/>
</dbReference>
<dbReference type="EMBL" id="BMTP01000011">
    <property type="protein sequence ID" value="GGU49058.1"/>
    <property type="molecule type" value="Genomic_DNA"/>
</dbReference>
<organism evidence="7 8">
    <name type="scientific">Streptomyces lavendofoliae</name>
    <dbReference type="NCBI Taxonomy" id="67314"/>
    <lineage>
        <taxon>Bacteria</taxon>
        <taxon>Bacillati</taxon>
        <taxon>Actinomycetota</taxon>
        <taxon>Actinomycetes</taxon>
        <taxon>Kitasatosporales</taxon>
        <taxon>Streptomycetaceae</taxon>
        <taxon>Streptomyces</taxon>
    </lineage>
</organism>
<evidence type="ECO:0000259" key="6">
    <source>
        <dbReference type="Pfam" id="PF04542"/>
    </source>
</evidence>
<keyword evidence="8" id="KW-1185">Reference proteome</keyword>
<evidence type="ECO:0000313" key="7">
    <source>
        <dbReference type="EMBL" id="GGU49058.1"/>
    </source>
</evidence>
<keyword evidence="3" id="KW-0731">Sigma factor</keyword>
<protein>
    <recommendedName>
        <fullName evidence="6">RNA polymerase sigma-70 region 2 domain-containing protein</fullName>
    </recommendedName>
</protein>
<comment type="similarity">
    <text evidence="1">Belongs to the sigma-70 factor family. ECF subfamily.</text>
</comment>
<dbReference type="Gene3D" id="1.10.10.10">
    <property type="entry name" value="Winged helix-like DNA-binding domain superfamily/Winged helix DNA-binding domain"/>
    <property type="match status" value="1"/>
</dbReference>
<dbReference type="SUPFAM" id="SSF88946">
    <property type="entry name" value="Sigma2 domain of RNA polymerase sigma factors"/>
    <property type="match status" value="1"/>
</dbReference>
<dbReference type="InterPro" id="IPR014284">
    <property type="entry name" value="RNA_pol_sigma-70_dom"/>
</dbReference>
<dbReference type="SUPFAM" id="SSF88659">
    <property type="entry name" value="Sigma3 and sigma4 domains of RNA polymerase sigma factors"/>
    <property type="match status" value="1"/>
</dbReference>
<reference evidence="7" key="1">
    <citation type="journal article" date="2014" name="Int. J. Syst. Evol. Microbiol.">
        <title>Complete genome sequence of Corynebacterium casei LMG S-19264T (=DSM 44701T), isolated from a smear-ripened cheese.</title>
        <authorList>
            <consortium name="US DOE Joint Genome Institute (JGI-PGF)"/>
            <person name="Walter F."/>
            <person name="Albersmeier A."/>
            <person name="Kalinowski J."/>
            <person name="Ruckert C."/>
        </authorList>
    </citation>
    <scope>NUCLEOTIDE SEQUENCE</scope>
    <source>
        <strain evidence="7">JCM 4391</strain>
    </source>
</reference>
<evidence type="ECO:0000256" key="5">
    <source>
        <dbReference type="ARBA" id="ARBA00023163"/>
    </source>
</evidence>
<gene>
    <name evidence="7" type="ORF">GCM10010274_41940</name>
</gene>
<dbReference type="PANTHER" id="PTHR43133">
    <property type="entry name" value="RNA POLYMERASE ECF-TYPE SIGMA FACTO"/>
    <property type="match status" value="1"/>
</dbReference>
<reference evidence="7" key="2">
    <citation type="submission" date="2020-09" db="EMBL/GenBank/DDBJ databases">
        <authorList>
            <person name="Sun Q."/>
            <person name="Ohkuma M."/>
        </authorList>
    </citation>
    <scope>NUCLEOTIDE SEQUENCE</scope>
    <source>
        <strain evidence="7">JCM 4391</strain>
    </source>
</reference>
<evidence type="ECO:0000313" key="8">
    <source>
        <dbReference type="Proteomes" id="UP000636661"/>
    </source>
</evidence>